<accession>A0A6B8VP21</accession>
<dbReference type="SUPFAM" id="SSF53474">
    <property type="entry name" value="alpha/beta-Hydrolases"/>
    <property type="match status" value="1"/>
</dbReference>
<dbReference type="EMBL" id="CP046455">
    <property type="protein sequence ID" value="QGU07312.1"/>
    <property type="molecule type" value="Genomic_DNA"/>
</dbReference>
<keyword evidence="1" id="KW-0732">Signal</keyword>
<organism evidence="2 3">
    <name type="scientific">Corynebacterium occultum</name>
    <dbReference type="NCBI Taxonomy" id="2675219"/>
    <lineage>
        <taxon>Bacteria</taxon>
        <taxon>Bacillati</taxon>
        <taxon>Actinomycetota</taxon>
        <taxon>Actinomycetes</taxon>
        <taxon>Mycobacteriales</taxon>
        <taxon>Corynebacteriaceae</taxon>
        <taxon>Corynebacterium</taxon>
    </lineage>
</organism>
<evidence type="ECO:0008006" key="4">
    <source>
        <dbReference type="Google" id="ProtNLM"/>
    </source>
</evidence>
<keyword evidence="3" id="KW-1185">Reference proteome</keyword>
<dbReference type="KEGG" id="cok:COCCU_06885"/>
<dbReference type="RefSeq" id="WP_156230820.1">
    <property type="nucleotide sequence ID" value="NZ_CP046455.1"/>
</dbReference>
<evidence type="ECO:0000313" key="2">
    <source>
        <dbReference type="EMBL" id="QGU07312.1"/>
    </source>
</evidence>
<evidence type="ECO:0000313" key="3">
    <source>
        <dbReference type="Proteomes" id="UP000424462"/>
    </source>
</evidence>
<reference evidence="2 3" key="1">
    <citation type="submission" date="2019-11" db="EMBL/GenBank/DDBJ databases">
        <title>Complete genome sequence of Corynebacterium kalinowskii 1959, a novel Corynebacterium species isolated from soil of a small paddock in Vilsendorf, Germany.</title>
        <authorList>
            <person name="Schaffert L."/>
            <person name="Ruwe M."/>
            <person name="Milse J."/>
            <person name="Hanuschka K."/>
            <person name="Ortseifen V."/>
            <person name="Droste J."/>
            <person name="Brandt D."/>
            <person name="Schlueter L."/>
            <person name="Kutter Y."/>
            <person name="Vinke S."/>
            <person name="Viehoefer P."/>
            <person name="Jacob L."/>
            <person name="Luebke N.-C."/>
            <person name="Schulte-Berndt E."/>
            <person name="Hain C."/>
            <person name="Linder M."/>
            <person name="Schmidt P."/>
            <person name="Wollenschlaeger L."/>
            <person name="Luttermann T."/>
            <person name="Thieme E."/>
            <person name="Hassa J."/>
            <person name="Haak M."/>
            <person name="Wittchen M."/>
            <person name="Mentz A."/>
            <person name="Persicke M."/>
            <person name="Busche T."/>
            <person name="Ruckert C."/>
        </authorList>
    </citation>
    <scope>NUCLEOTIDE SEQUENCE [LARGE SCALE GENOMIC DNA]</scope>
    <source>
        <strain evidence="2 3">2039</strain>
    </source>
</reference>
<dbReference type="Proteomes" id="UP000424462">
    <property type="component" value="Chromosome"/>
</dbReference>
<dbReference type="Gene3D" id="3.40.50.1820">
    <property type="entry name" value="alpha/beta hydrolase"/>
    <property type="match status" value="1"/>
</dbReference>
<feature type="chain" id="PRO_5039257603" description="Alpha/beta hydrolase family protein" evidence="1">
    <location>
        <begin position="24"/>
        <end position="285"/>
    </location>
</feature>
<gene>
    <name evidence="2" type="ORF">COCCU_06885</name>
</gene>
<feature type="signal peptide" evidence="1">
    <location>
        <begin position="1"/>
        <end position="23"/>
    </location>
</feature>
<evidence type="ECO:0000256" key="1">
    <source>
        <dbReference type="SAM" id="SignalP"/>
    </source>
</evidence>
<proteinExistence type="predicted"/>
<dbReference type="AlphaFoldDB" id="A0A6B8VP21"/>
<sequence length="285" mass="30578" precursor="true">MFVRKIGVFSLAVATAVSTMSIATVSPQEEENIPPSMVAELDPPVLDDPAFALRVSDTFTSSDGQSGQYHLINDHVDPLEPAGMIVQLHGDGAAEFGNFTQGVEGKLSRVQAVAREQNMVLLAARTPSHDEGDPTWWRGGGLAKSNYLAELINAVGYGGNNIDRSQVWFTGYSGGAEQLSYHFLAQHLDLVDGGGALLVGGGGNGVVSNASSHLPENFRLHWLTGSEDVTGEFCGYCAAERGQLHYLNQGFAGTSIEILPGYDHYELQLVEADYLSYLISQSRTV</sequence>
<dbReference type="InterPro" id="IPR029058">
    <property type="entry name" value="AB_hydrolase_fold"/>
</dbReference>
<name>A0A6B8VP21_9CORY</name>
<protein>
    <recommendedName>
        <fullName evidence="4">Alpha/beta hydrolase family protein</fullName>
    </recommendedName>
</protein>